<dbReference type="Proteomes" id="UP000191285">
    <property type="component" value="Unassembled WGS sequence"/>
</dbReference>
<dbReference type="InterPro" id="IPR017946">
    <property type="entry name" value="PLC-like_Pdiesterase_TIM-brl"/>
</dbReference>
<dbReference type="PANTHER" id="PTHR22958:SF1">
    <property type="entry name" value="GLYCEROPHOSPHOCHOLINE PHOSPHODIESTERASE GPCPD1"/>
    <property type="match status" value="1"/>
</dbReference>
<evidence type="ECO:0000256" key="1">
    <source>
        <dbReference type="ARBA" id="ARBA00022801"/>
    </source>
</evidence>
<dbReference type="Pfam" id="PF03009">
    <property type="entry name" value="GDPD"/>
    <property type="match status" value="1"/>
</dbReference>
<organism evidence="3 4">
    <name type="scientific">Penicillium steckii</name>
    <dbReference type="NCBI Taxonomy" id="303698"/>
    <lineage>
        <taxon>Eukaryota</taxon>
        <taxon>Fungi</taxon>
        <taxon>Dikarya</taxon>
        <taxon>Ascomycota</taxon>
        <taxon>Pezizomycotina</taxon>
        <taxon>Eurotiomycetes</taxon>
        <taxon>Eurotiomycetidae</taxon>
        <taxon>Eurotiales</taxon>
        <taxon>Aspergillaceae</taxon>
        <taxon>Penicillium</taxon>
    </lineage>
</organism>
<dbReference type="Gene3D" id="3.20.20.190">
    <property type="entry name" value="Phosphatidylinositol (PI) phosphodiesterase"/>
    <property type="match status" value="1"/>
</dbReference>
<dbReference type="OrthoDB" id="197419at2759"/>
<gene>
    <name evidence="3" type="ORF">PENSTE_c017G03500</name>
</gene>
<dbReference type="PROSITE" id="PS51704">
    <property type="entry name" value="GP_PDE"/>
    <property type="match status" value="1"/>
</dbReference>
<evidence type="ECO:0000313" key="3">
    <source>
        <dbReference type="EMBL" id="OQE18694.1"/>
    </source>
</evidence>
<name>A0A1V6SY32_9EURO</name>
<feature type="domain" description="GP-PDE" evidence="2">
    <location>
        <begin position="1"/>
        <end position="252"/>
    </location>
</feature>
<proteinExistence type="predicted"/>
<dbReference type="GO" id="GO:0047389">
    <property type="term" value="F:glycerophosphocholine phosphodiesterase activity"/>
    <property type="evidence" value="ECO:0007669"/>
    <property type="project" value="TreeGrafter"/>
</dbReference>
<evidence type="ECO:0000313" key="4">
    <source>
        <dbReference type="Proteomes" id="UP000191285"/>
    </source>
</evidence>
<dbReference type="InterPro" id="IPR051578">
    <property type="entry name" value="GDPD"/>
</dbReference>
<dbReference type="SUPFAM" id="SSF51695">
    <property type="entry name" value="PLC-like phosphodiesterases"/>
    <property type="match status" value="1"/>
</dbReference>
<protein>
    <recommendedName>
        <fullName evidence="2">GP-PDE domain-containing protein</fullName>
    </recommendedName>
</protein>
<reference evidence="4" key="1">
    <citation type="journal article" date="2017" name="Nat. Microbiol.">
        <title>Global analysis of biosynthetic gene clusters reveals vast potential of secondary metabolite production in Penicillium species.</title>
        <authorList>
            <person name="Nielsen J.C."/>
            <person name="Grijseels S."/>
            <person name="Prigent S."/>
            <person name="Ji B."/>
            <person name="Dainat J."/>
            <person name="Nielsen K.F."/>
            <person name="Frisvad J.C."/>
            <person name="Workman M."/>
            <person name="Nielsen J."/>
        </authorList>
    </citation>
    <scope>NUCLEOTIDE SEQUENCE [LARGE SCALE GENOMIC DNA]</scope>
    <source>
        <strain evidence="4">IBT 24891</strain>
    </source>
</reference>
<sequence>MANKSAHFMFLSTSQSKNSVMKQTLSKTTRSNSLDLSDFDWPRILEKRLHPTFDFKLKGFKGSFRGLSIQEPYLTLHDLLSQTPDSLPLNIELKYPMLFEAGVEWESDIYAVEVNHFVDTILSTIISHPSSPQRPILLSSFSPEICILLSVKYNRFPILFLSESGTLPCGDTRASSVREAVHFATSWGLDGILTRSDPFMIAPILIQHTKKKGLITASFGKLNREPQYAKVQAKAGLDQIIVDCIGLIAGALDGIEEV</sequence>
<dbReference type="EMBL" id="MLKD01000017">
    <property type="protein sequence ID" value="OQE18694.1"/>
    <property type="molecule type" value="Genomic_DNA"/>
</dbReference>
<dbReference type="GO" id="GO:0046475">
    <property type="term" value="P:glycerophospholipid catabolic process"/>
    <property type="evidence" value="ECO:0007669"/>
    <property type="project" value="TreeGrafter"/>
</dbReference>
<evidence type="ECO:0000259" key="2">
    <source>
        <dbReference type="PROSITE" id="PS51704"/>
    </source>
</evidence>
<dbReference type="PANTHER" id="PTHR22958">
    <property type="entry name" value="GLYCEROPHOSPHORYL DIESTER PHOSPHODIESTERASE"/>
    <property type="match status" value="1"/>
</dbReference>
<comment type="caution">
    <text evidence="3">The sequence shown here is derived from an EMBL/GenBank/DDBJ whole genome shotgun (WGS) entry which is preliminary data.</text>
</comment>
<dbReference type="InterPro" id="IPR030395">
    <property type="entry name" value="GP_PDE_dom"/>
</dbReference>
<dbReference type="STRING" id="303698.A0A1V6SY32"/>
<keyword evidence="4" id="KW-1185">Reference proteome</keyword>
<keyword evidence="1" id="KW-0378">Hydrolase</keyword>
<accession>A0A1V6SY32</accession>
<dbReference type="AlphaFoldDB" id="A0A1V6SY32"/>